<dbReference type="GO" id="GO:0046872">
    <property type="term" value="F:metal ion binding"/>
    <property type="evidence" value="ECO:0007669"/>
    <property type="project" value="UniProtKB-KW"/>
</dbReference>
<dbReference type="GO" id="GO:0005657">
    <property type="term" value="C:replication fork"/>
    <property type="evidence" value="ECO:0007669"/>
    <property type="project" value="TreeGrafter"/>
</dbReference>
<dbReference type="SUPFAM" id="SSF56672">
    <property type="entry name" value="DNA/RNA polymerases"/>
    <property type="match status" value="1"/>
</dbReference>
<dbReference type="GO" id="GO:0003887">
    <property type="term" value="F:DNA-directed DNA polymerase activity"/>
    <property type="evidence" value="ECO:0007669"/>
    <property type="project" value="TreeGrafter"/>
</dbReference>
<reference evidence="7" key="1">
    <citation type="submission" date="2023-07" db="EMBL/GenBank/DDBJ databases">
        <authorList>
            <consortium name="CYATHOMIX"/>
        </authorList>
    </citation>
    <scope>NUCLEOTIDE SEQUENCE</scope>
    <source>
        <strain evidence="7">N/A</strain>
    </source>
</reference>
<dbReference type="GO" id="GO:0006281">
    <property type="term" value="P:DNA repair"/>
    <property type="evidence" value="ECO:0007669"/>
    <property type="project" value="UniProtKB-KW"/>
</dbReference>
<keyword evidence="2" id="KW-0808">Transferase</keyword>
<organism evidence="7 8">
    <name type="scientific">Cylicocyclus nassatus</name>
    <name type="common">Nematode worm</name>
    <dbReference type="NCBI Taxonomy" id="53992"/>
    <lineage>
        <taxon>Eukaryota</taxon>
        <taxon>Metazoa</taxon>
        <taxon>Ecdysozoa</taxon>
        <taxon>Nematoda</taxon>
        <taxon>Chromadorea</taxon>
        <taxon>Rhabditida</taxon>
        <taxon>Rhabditina</taxon>
        <taxon>Rhabditomorpha</taxon>
        <taxon>Strongyloidea</taxon>
        <taxon>Strongylidae</taxon>
        <taxon>Cylicocyclus</taxon>
    </lineage>
</organism>
<dbReference type="GO" id="GO:0009314">
    <property type="term" value="P:response to radiation"/>
    <property type="evidence" value="ECO:0007669"/>
    <property type="project" value="TreeGrafter"/>
</dbReference>
<dbReference type="EMBL" id="CATQJL010000305">
    <property type="protein sequence ID" value="CAJ0602259.1"/>
    <property type="molecule type" value="Genomic_DNA"/>
</dbReference>
<dbReference type="InterPro" id="IPR043502">
    <property type="entry name" value="DNA/RNA_pol_sf"/>
</dbReference>
<accession>A0AA36H1F6</accession>
<evidence type="ECO:0000256" key="4">
    <source>
        <dbReference type="ARBA" id="ARBA00022763"/>
    </source>
</evidence>
<dbReference type="GO" id="GO:0035861">
    <property type="term" value="C:site of double-strand break"/>
    <property type="evidence" value="ECO:0007669"/>
    <property type="project" value="TreeGrafter"/>
</dbReference>
<dbReference type="PANTHER" id="PTHR45873:SF1">
    <property type="entry name" value="DNA POLYMERASE ETA"/>
    <property type="match status" value="1"/>
</dbReference>
<keyword evidence="6" id="KW-0539">Nucleus</keyword>
<protein>
    <submittedName>
        <fullName evidence="7">Uncharacterized protein</fullName>
    </submittedName>
</protein>
<dbReference type="PANTHER" id="PTHR45873">
    <property type="entry name" value="DNA POLYMERASE ETA"/>
    <property type="match status" value="1"/>
</dbReference>
<evidence type="ECO:0000256" key="1">
    <source>
        <dbReference type="ARBA" id="ARBA00004123"/>
    </source>
</evidence>
<dbReference type="GO" id="GO:0005634">
    <property type="term" value="C:nucleus"/>
    <property type="evidence" value="ECO:0007669"/>
    <property type="project" value="UniProtKB-SubCell"/>
</dbReference>
<evidence type="ECO:0000313" key="7">
    <source>
        <dbReference type="EMBL" id="CAJ0602259.1"/>
    </source>
</evidence>
<dbReference type="InterPro" id="IPR043128">
    <property type="entry name" value="Rev_trsase/Diguanyl_cyclase"/>
</dbReference>
<proteinExistence type="predicted"/>
<gene>
    <name evidence="7" type="ORF">CYNAS_LOCUS14242</name>
</gene>
<dbReference type="GO" id="GO:0042276">
    <property type="term" value="P:error-prone translesion synthesis"/>
    <property type="evidence" value="ECO:0007669"/>
    <property type="project" value="TreeGrafter"/>
</dbReference>
<dbReference type="InterPro" id="IPR052230">
    <property type="entry name" value="DNA_polymerase_eta"/>
</dbReference>
<dbReference type="AlphaFoldDB" id="A0AA36H1F6"/>
<evidence type="ECO:0000256" key="3">
    <source>
        <dbReference type="ARBA" id="ARBA00022723"/>
    </source>
</evidence>
<dbReference type="Proteomes" id="UP001176961">
    <property type="component" value="Unassembled WGS sequence"/>
</dbReference>
<keyword evidence="3" id="KW-0479">Metal-binding</keyword>
<name>A0AA36H1F6_CYLNA</name>
<keyword evidence="8" id="KW-1185">Reference proteome</keyword>
<sequence length="73" mass="8461">VRITWNRVAVSETKLQFEFLMLAKLVCARHKPRQQTVIPFEFVPVLFEETRIGDNRMLGGKLGNSILCNKSWV</sequence>
<feature type="non-terminal residue" evidence="7">
    <location>
        <position position="1"/>
    </location>
</feature>
<evidence type="ECO:0000256" key="2">
    <source>
        <dbReference type="ARBA" id="ARBA00022679"/>
    </source>
</evidence>
<comment type="subcellular location">
    <subcellularLocation>
        <location evidence="1">Nucleus</location>
    </subcellularLocation>
</comment>
<keyword evidence="4" id="KW-0227">DNA damage</keyword>
<keyword evidence="5" id="KW-0234">DNA repair</keyword>
<evidence type="ECO:0000256" key="5">
    <source>
        <dbReference type="ARBA" id="ARBA00023204"/>
    </source>
</evidence>
<evidence type="ECO:0000313" key="8">
    <source>
        <dbReference type="Proteomes" id="UP001176961"/>
    </source>
</evidence>
<comment type="caution">
    <text evidence="7">The sequence shown here is derived from an EMBL/GenBank/DDBJ whole genome shotgun (WGS) entry which is preliminary data.</text>
</comment>
<evidence type="ECO:0000256" key="6">
    <source>
        <dbReference type="ARBA" id="ARBA00023242"/>
    </source>
</evidence>
<dbReference type="Gene3D" id="3.30.70.270">
    <property type="match status" value="1"/>
</dbReference>